<dbReference type="EMBL" id="WLCI01000016">
    <property type="protein sequence ID" value="MTB96464.1"/>
    <property type="molecule type" value="Genomic_DNA"/>
</dbReference>
<dbReference type="InterPro" id="IPR004360">
    <property type="entry name" value="Glyas_Fos-R_dOase_dom"/>
</dbReference>
<comment type="caution">
    <text evidence="2">The sequence shown here is derived from an EMBL/GenBank/DDBJ whole genome shotgun (WGS) entry which is preliminary data.</text>
</comment>
<dbReference type="SUPFAM" id="SSF54593">
    <property type="entry name" value="Glyoxalase/Bleomycin resistance protein/Dihydroxybiphenyl dioxygenase"/>
    <property type="match status" value="1"/>
</dbReference>
<dbReference type="CDD" id="cd06588">
    <property type="entry name" value="PhnB_like"/>
    <property type="match status" value="1"/>
</dbReference>
<evidence type="ECO:0000259" key="1">
    <source>
        <dbReference type="Pfam" id="PF00903"/>
    </source>
</evidence>
<gene>
    <name evidence="2" type="ORF">GGQ22_15425</name>
</gene>
<name>A0A6I3JE47_9ACTN</name>
<keyword evidence="3" id="KW-1185">Reference proteome</keyword>
<accession>A0A6I3JE47</accession>
<evidence type="ECO:0000313" key="2">
    <source>
        <dbReference type="EMBL" id="MTB96464.1"/>
    </source>
</evidence>
<dbReference type="RefSeq" id="WP_154616336.1">
    <property type="nucleotide sequence ID" value="NZ_CP053660.1"/>
</dbReference>
<dbReference type="Pfam" id="PF00903">
    <property type="entry name" value="Glyoxalase"/>
    <property type="match status" value="1"/>
</dbReference>
<dbReference type="Gene3D" id="3.10.180.10">
    <property type="entry name" value="2,3-Dihydroxybiphenyl 1,2-Dioxygenase, domain 1"/>
    <property type="match status" value="1"/>
</dbReference>
<protein>
    <submittedName>
        <fullName evidence="2">VOC family protein</fullName>
    </submittedName>
</protein>
<dbReference type="PANTHER" id="PTHR33990:SF1">
    <property type="entry name" value="PROTEIN YJDN"/>
    <property type="match status" value="1"/>
</dbReference>
<organism evidence="2 3">
    <name type="scientific">Nocardioides marmotae</name>
    <dbReference type="NCBI Taxonomy" id="2663857"/>
    <lineage>
        <taxon>Bacteria</taxon>
        <taxon>Bacillati</taxon>
        <taxon>Actinomycetota</taxon>
        <taxon>Actinomycetes</taxon>
        <taxon>Propionibacteriales</taxon>
        <taxon>Nocardioidaceae</taxon>
        <taxon>Nocardioides</taxon>
    </lineage>
</organism>
<evidence type="ECO:0000313" key="3">
    <source>
        <dbReference type="Proteomes" id="UP000433406"/>
    </source>
</evidence>
<sequence length="137" mass="14748">MSIDVTPHLNFRGRARAALEHYRSVFGGELVIATYGDLGSQDPAEADQVVFGQVISPDGFRVMAYDVPAARPWSAGDDPFFVSVRSADPAEITERWERLAEGATVVQPLGPAAWAPLYGMLTDPFGVTWVLDVAPAG</sequence>
<reference evidence="2 3" key="1">
    <citation type="submission" date="2019-10" db="EMBL/GenBank/DDBJ databases">
        <title>Nocardioides novel species isolated from the excrement of Marmot.</title>
        <authorList>
            <person name="Zhang G."/>
        </authorList>
    </citation>
    <scope>NUCLEOTIDE SEQUENCE [LARGE SCALE GENOMIC DNA]</scope>
    <source>
        <strain evidence="3">zg-579</strain>
    </source>
</reference>
<dbReference type="InterPro" id="IPR028973">
    <property type="entry name" value="PhnB-like"/>
</dbReference>
<feature type="domain" description="Glyoxalase/fosfomycin resistance/dioxygenase" evidence="1">
    <location>
        <begin position="12"/>
        <end position="130"/>
    </location>
</feature>
<dbReference type="PANTHER" id="PTHR33990">
    <property type="entry name" value="PROTEIN YJDN-RELATED"/>
    <property type="match status" value="1"/>
</dbReference>
<dbReference type="AlphaFoldDB" id="A0A6I3JE47"/>
<dbReference type="InterPro" id="IPR029068">
    <property type="entry name" value="Glyas_Bleomycin-R_OHBP_Dase"/>
</dbReference>
<proteinExistence type="predicted"/>
<dbReference type="Proteomes" id="UP000433406">
    <property type="component" value="Unassembled WGS sequence"/>
</dbReference>